<organism evidence="1 2">
    <name type="scientific">Solanum commersonii</name>
    <name type="common">Commerson's wild potato</name>
    <name type="synonym">Commerson's nightshade</name>
    <dbReference type="NCBI Taxonomy" id="4109"/>
    <lineage>
        <taxon>Eukaryota</taxon>
        <taxon>Viridiplantae</taxon>
        <taxon>Streptophyta</taxon>
        <taxon>Embryophyta</taxon>
        <taxon>Tracheophyta</taxon>
        <taxon>Spermatophyta</taxon>
        <taxon>Magnoliopsida</taxon>
        <taxon>eudicotyledons</taxon>
        <taxon>Gunneridae</taxon>
        <taxon>Pentapetalae</taxon>
        <taxon>asterids</taxon>
        <taxon>lamiids</taxon>
        <taxon>Solanales</taxon>
        <taxon>Solanaceae</taxon>
        <taxon>Solanoideae</taxon>
        <taxon>Solaneae</taxon>
        <taxon>Solanum</taxon>
    </lineage>
</organism>
<proteinExistence type="predicted"/>
<keyword evidence="2" id="KW-1185">Reference proteome</keyword>
<accession>A0A9J5Y0W3</accession>
<reference evidence="1 2" key="1">
    <citation type="submission" date="2020-09" db="EMBL/GenBank/DDBJ databases">
        <title>De no assembly of potato wild relative species, Solanum commersonii.</title>
        <authorList>
            <person name="Cho K."/>
        </authorList>
    </citation>
    <scope>NUCLEOTIDE SEQUENCE [LARGE SCALE GENOMIC DNA]</scope>
    <source>
        <strain evidence="1">LZ3.2</strain>
        <tissue evidence="1">Leaf</tissue>
    </source>
</reference>
<gene>
    <name evidence="1" type="ORF">H5410_044001</name>
</gene>
<sequence>MINTLQKRLQYVYTLQSSRRVDLWHLLASVQRCKWPSPFIVHIKNEEDLIMLNRRDREKGKDEQSVLRFKLVSYINELKSKVEELEYCNEIQSASSLGDNGIEVEVNIIGGEAIVRVQSPNVNYLPMYVRD</sequence>
<dbReference type="AlphaFoldDB" id="A0A9J5Y0W3"/>
<protein>
    <submittedName>
        <fullName evidence="1">Uncharacterized protein</fullName>
    </submittedName>
</protein>
<evidence type="ECO:0000313" key="2">
    <source>
        <dbReference type="Proteomes" id="UP000824120"/>
    </source>
</evidence>
<comment type="caution">
    <text evidence="1">The sequence shown here is derived from an EMBL/GenBank/DDBJ whole genome shotgun (WGS) entry which is preliminary data.</text>
</comment>
<name>A0A9J5Y0W3_SOLCO</name>
<dbReference type="Proteomes" id="UP000824120">
    <property type="component" value="Chromosome 8"/>
</dbReference>
<dbReference type="EMBL" id="JACXVP010000008">
    <property type="protein sequence ID" value="KAG5593487.1"/>
    <property type="molecule type" value="Genomic_DNA"/>
</dbReference>
<evidence type="ECO:0000313" key="1">
    <source>
        <dbReference type="EMBL" id="KAG5593487.1"/>
    </source>
</evidence>